<dbReference type="Gene3D" id="3.40.190.10">
    <property type="entry name" value="Periplasmic binding protein-like II"/>
    <property type="match status" value="2"/>
</dbReference>
<keyword evidence="1" id="KW-0472">Membrane</keyword>
<evidence type="ECO:0000259" key="3">
    <source>
        <dbReference type="SMART" id="SM00062"/>
    </source>
</evidence>
<evidence type="ECO:0000256" key="1">
    <source>
        <dbReference type="SAM" id="Phobius"/>
    </source>
</evidence>
<dbReference type="Proteomes" id="UP001403385">
    <property type="component" value="Unassembled WGS sequence"/>
</dbReference>
<gene>
    <name evidence="4" type="ORF">AAG747_01575</name>
</gene>
<feature type="transmembrane region" description="Helical" evidence="1">
    <location>
        <begin position="202"/>
        <end position="228"/>
    </location>
</feature>
<feature type="transmembrane region" description="Helical" evidence="1">
    <location>
        <begin position="137"/>
        <end position="158"/>
    </location>
</feature>
<organism evidence="4 5">
    <name type="scientific">Rapidithrix thailandica</name>
    <dbReference type="NCBI Taxonomy" id="413964"/>
    <lineage>
        <taxon>Bacteria</taxon>
        <taxon>Pseudomonadati</taxon>
        <taxon>Bacteroidota</taxon>
        <taxon>Cytophagia</taxon>
        <taxon>Cytophagales</taxon>
        <taxon>Flammeovirgaceae</taxon>
        <taxon>Rapidithrix</taxon>
    </lineage>
</organism>
<dbReference type="RefSeq" id="WP_346819360.1">
    <property type="nucleotide sequence ID" value="NZ_JBDKWZ010000001.1"/>
</dbReference>
<dbReference type="SUPFAM" id="SSF53850">
    <property type="entry name" value="Periplasmic binding protein-like II"/>
    <property type="match status" value="1"/>
</dbReference>
<protein>
    <submittedName>
        <fullName evidence="4">Transporter substrate-binding domain-containing protein</fullName>
    </submittedName>
</protein>
<dbReference type="EMBL" id="JBDKWZ010000001">
    <property type="protein sequence ID" value="MEN7546576.1"/>
    <property type="molecule type" value="Genomic_DNA"/>
</dbReference>
<dbReference type="SMART" id="SM00062">
    <property type="entry name" value="PBPb"/>
    <property type="match status" value="1"/>
</dbReference>
<keyword evidence="2" id="KW-0732">Signal</keyword>
<evidence type="ECO:0000313" key="4">
    <source>
        <dbReference type="EMBL" id="MEN7546576.1"/>
    </source>
</evidence>
<sequence length="360" mass="41132">MMRIFLLIFLCSLSSSFLSQSFAQDTLRVGYSPSPPFVTTTANGSVEGISVWLWEKIADDLNITYQLEEMHLKELLAKLETGEIDMSLNPLTVTSERNEVIRFSYPFFVSNSTIATRSQSTFEQSIAFITSFFSFNFFSAVMALFVVILFFGFFVWLFERKQNPEEFQPGIEGVWSGIWWSAVTMTTVGYGDKSPQTTGGRLVALVWMFTAIVIVSGFTASIASALTVNQLSWDQNKVEDFKEIQVGTVVSSATQEYLDKKFFKSVNSYLNIDEGLQALEKGEIRAFMYDEPILKQKIYGDSLYSTIEIMPIKFNLQFYSYGFSQQVDYDLREQISGRIIEMTERAEWNILLAEFDLVRQ</sequence>
<dbReference type="GO" id="GO:0015276">
    <property type="term" value="F:ligand-gated monoatomic ion channel activity"/>
    <property type="evidence" value="ECO:0007669"/>
    <property type="project" value="InterPro"/>
</dbReference>
<feature type="transmembrane region" description="Helical" evidence="1">
    <location>
        <begin position="170"/>
        <end position="190"/>
    </location>
</feature>
<keyword evidence="5" id="KW-1185">Reference proteome</keyword>
<accession>A0AAW9S745</accession>
<feature type="signal peptide" evidence="2">
    <location>
        <begin position="1"/>
        <end position="23"/>
    </location>
</feature>
<name>A0AAW9S745_9BACT</name>
<reference evidence="4 5" key="1">
    <citation type="submission" date="2024-04" db="EMBL/GenBank/DDBJ databases">
        <title>Novel genus in family Flammeovirgaceae.</title>
        <authorList>
            <person name="Nguyen T.H."/>
            <person name="Vuong T.Q."/>
            <person name="Le H."/>
            <person name="Kim S.-G."/>
        </authorList>
    </citation>
    <scope>NUCLEOTIDE SEQUENCE [LARGE SCALE GENOMIC DNA]</scope>
    <source>
        <strain evidence="4 5">JCM 23209</strain>
    </source>
</reference>
<dbReference type="InterPro" id="IPR015683">
    <property type="entry name" value="Ionotropic_Glu_rcpt"/>
</dbReference>
<dbReference type="GO" id="GO:0016020">
    <property type="term" value="C:membrane"/>
    <property type="evidence" value="ECO:0007669"/>
    <property type="project" value="UniProtKB-SubCell"/>
</dbReference>
<proteinExistence type="predicted"/>
<dbReference type="Gene3D" id="1.10.287.70">
    <property type="match status" value="1"/>
</dbReference>
<dbReference type="PANTHER" id="PTHR18966">
    <property type="entry name" value="IONOTROPIC GLUTAMATE RECEPTOR"/>
    <property type="match status" value="1"/>
</dbReference>
<feature type="chain" id="PRO_5043331538" evidence="2">
    <location>
        <begin position="24"/>
        <end position="360"/>
    </location>
</feature>
<dbReference type="SUPFAM" id="SSF81324">
    <property type="entry name" value="Voltage-gated potassium channels"/>
    <property type="match status" value="1"/>
</dbReference>
<evidence type="ECO:0000256" key="2">
    <source>
        <dbReference type="SAM" id="SignalP"/>
    </source>
</evidence>
<dbReference type="Pfam" id="PF07885">
    <property type="entry name" value="Ion_trans_2"/>
    <property type="match status" value="1"/>
</dbReference>
<dbReference type="InterPro" id="IPR013099">
    <property type="entry name" value="K_chnl_dom"/>
</dbReference>
<dbReference type="AlphaFoldDB" id="A0AAW9S745"/>
<comment type="caution">
    <text evidence="4">The sequence shown here is derived from an EMBL/GenBank/DDBJ whole genome shotgun (WGS) entry which is preliminary data.</text>
</comment>
<dbReference type="InterPro" id="IPR001638">
    <property type="entry name" value="Solute-binding_3/MltF_N"/>
</dbReference>
<keyword evidence="1" id="KW-0812">Transmembrane</keyword>
<evidence type="ECO:0000313" key="5">
    <source>
        <dbReference type="Proteomes" id="UP001403385"/>
    </source>
</evidence>
<feature type="domain" description="Solute-binding protein family 3/N-terminal" evidence="3">
    <location>
        <begin position="26"/>
        <end position="358"/>
    </location>
</feature>
<dbReference type="Pfam" id="PF00497">
    <property type="entry name" value="SBP_bac_3"/>
    <property type="match status" value="1"/>
</dbReference>
<keyword evidence="1" id="KW-1133">Transmembrane helix</keyword>